<sequence length="73" mass="7518">MTSGDRAVLNECHLWDHGRADLTVGADGEDTWDGAVLCLPGNGSGLGHGSTVFHGRSAFGLAADLRLGNTLTP</sequence>
<name>A0AAT9HBH1_9ACTN</name>
<dbReference type="EMBL" id="AP035768">
    <property type="protein sequence ID" value="BFO14725.1"/>
    <property type="molecule type" value="Genomic_DNA"/>
</dbReference>
<proteinExistence type="predicted"/>
<evidence type="ECO:0000313" key="1">
    <source>
        <dbReference type="EMBL" id="BFO14725.1"/>
    </source>
</evidence>
<protein>
    <submittedName>
        <fullName evidence="1">Uncharacterized protein</fullName>
    </submittedName>
</protein>
<organism evidence="1">
    <name type="scientific">Streptomyces haneummycinicus</name>
    <dbReference type="NCBI Taxonomy" id="3074435"/>
    <lineage>
        <taxon>Bacteria</taxon>
        <taxon>Bacillati</taxon>
        <taxon>Actinomycetota</taxon>
        <taxon>Actinomycetes</taxon>
        <taxon>Kitasatosporales</taxon>
        <taxon>Streptomycetaceae</taxon>
        <taxon>Streptomyces</taxon>
    </lineage>
</organism>
<accession>A0AAT9HBH1</accession>
<reference evidence="1" key="1">
    <citation type="submission" date="2024-06" db="EMBL/GenBank/DDBJ databases">
        <authorList>
            <consortium name="consrtm"/>
            <person name="Uemura M."/>
            <person name="Terahara T."/>
        </authorList>
    </citation>
    <scope>NUCLEOTIDE SEQUENCE</scope>
    <source>
        <strain evidence="1">KM77-8</strain>
    </source>
</reference>
<gene>
    <name evidence="1" type="ORF">SHKM778_11130</name>
</gene>
<dbReference type="AlphaFoldDB" id="A0AAT9HBH1"/>
<reference evidence="1" key="2">
    <citation type="submission" date="2024-07" db="EMBL/GenBank/DDBJ databases">
        <title>Streptomyces haneummycinica sp. nov., a new antibiotic-producing actinobacterium isolated from marine sediment.</title>
        <authorList>
            <person name="Uemura M."/>
            <person name="Hamada M."/>
            <person name="Hirano S."/>
            <person name="Kobayashi K."/>
            <person name="Ohshiro T."/>
            <person name="Kobayashi T."/>
            <person name="Terahara T."/>
        </authorList>
    </citation>
    <scope>NUCLEOTIDE SEQUENCE</scope>
    <source>
        <strain evidence="1">KM77-8</strain>
    </source>
</reference>